<evidence type="ECO:0000313" key="15">
    <source>
        <dbReference type="Proteomes" id="UP000261380"/>
    </source>
</evidence>
<keyword evidence="4" id="KW-0677">Repeat</keyword>
<dbReference type="InterPro" id="IPR013087">
    <property type="entry name" value="Znf_C2H2_type"/>
</dbReference>
<comment type="similarity">
    <text evidence="2">Belongs to the krueppel C2H2-type zinc-finger protein family.</text>
</comment>
<comment type="subcellular location">
    <subcellularLocation>
        <location evidence="1">Nucleus</location>
    </subcellularLocation>
</comment>
<dbReference type="GeneTree" id="ENSGT01150000286936"/>
<feature type="domain" description="C2H2-type" evidence="13">
    <location>
        <begin position="235"/>
        <end position="262"/>
    </location>
</feature>
<evidence type="ECO:0000256" key="4">
    <source>
        <dbReference type="ARBA" id="ARBA00022737"/>
    </source>
</evidence>
<reference evidence="14" key="1">
    <citation type="submission" date="2025-08" db="UniProtKB">
        <authorList>
            <consortium name="Ensembl"/>
        </authorList>
    </citation>
    <scope>IDENTIFICATION</scope>
</reference>
<protein>
    <recommendedName>
        <fullName evidence="13">C2H2-type domain-containing protein</fullName>
    </recommendedName>
</protein>
<evidence type="ECO:0000259" key="13">
    <source>
        <dbReference type="PROSITE" id="PS50157"/>
    </source>
</evidence>
<name>A0A3B5M0L0_9TELE</name>
<keyword evidence="15" id="KW-1185">Reference proteome</keyword>
<dbReference type="FunFam" id="3.30.160.60:FF:001506">
    <property type="entry name" value="Zinc finger protein"/>
    <property type="match status" value="1"/>
</dbReference>
<evidence type="ECO:0000256" key="1">
    <source>
        <dbReference type="ARBA" id="ARBA00004123"/>
    </source>
</evidence>
<evidence type="ECO:0000256" key="9">
    <source>
        <dbReference type="ARBA" id="ARBA00023163"/>
    </source>
</evidence>
<dbReference type="PROSITE" id="PS50157">
    <property type="entry name" value="ZINC_FINGER_C2H2_2"/>
    <property type="match status" value="5"/>
</dbReference>
<keyword evidence="7" id="KW-0805">Transcription regulation</keyword>
<dbReference type="FunFam" id="3.30.160.60:FF:001498">
    <property type="entry name" value="Zinc finger protein 404"/>
    <property type="match status" value="1"/>
</dbReference>
<evidence type="ECO:0000256" key="8">
    <source>
        <dbReference type="ARBA" id="ARBA00023125"/>
    </source>
</evidence>
<keyword evidence="3" id="KW-0479">Metal-binding</keyword>
<accession>A0A3B5M0L0</accession>
<dbReference type="PANTHER" id="PTHR24394">
    <property type="entry name" value="ZINC FINGER PROTEIN"/>
    <property type="match status" value="1"/>
</dbReference>
<feature type="domain" description="C2H2-type" evidence="13">
    <location>
        <begin position="179"/>
        <end position="206"/>
    </location>
</feature>
<feature type="compositionally biased region" description="Polar residues" evidence="12">
    <location>
        <begin position="61"/>
        <end position="76"/>
    </location>
</feature>
<dbReference type="PROSITE" id="PS00028">
    <property type="entry name" value="ZINC_FINGER_C2H2_1"/>
    <property type="match status" value="5"/>
</dbReference>
<dbReference type="SUPFAM" id="SSF57667">
    <property type="entry name" value="beta-beta-alpha zinc fingers"/>
    <property type="match status" value="4"/>
</dbReference>
<evidence type="ECO:0000256" key="7">
    <source>
        <dbReference type="ARBA" id="ARBA00023015"/>
    </source>
</evidence>
<dbReference type="GO" id="GO:0045596">
    <property type="term" value="P:negative regulation of cell differentiation"/>
    <property type="evidence" value="ECO:0007669"/>
    <property type="project" value="UniProtKB-ARBA"/>
</dbReference>
<evidence type="ECO:0000256" key="2">
    <source>
        <dbReference type="ARBA" id="ARBA00006991"/>
    </source>
</evidence>
<evidence type="ECO:0000256" key="5">
    <source>
        <dbReference type="ARBA" id="ARBA00022771"/>
    </source>
</evidence>
<dbReference type="Proteomes" id="UP000261380">
    <property type="component" value="Unplaced"/>
</dbReference>
<evidence type="ECO:0000256" key="12">
    <source>
        <dbReference type="SAM" id="MobiDB-lite"/>
    </source>
</evidence>
<dbReference type="SMART" id="SM00355">
    <property type="entry name" value="ZnF_C2H2"/>
    <property type="match status" value="5"/>
</dbReference>
<evidence type="ECO:0000256" key="11">
    <source>
        <dbReference type="PROSITE-ProRule" id="PRU00042"/>
    </source>
</evidence>
<feature type="compositionally biased region" description="Basic and acidic residues" evidence="12">
    <location>
        <begin position="1"/>
        <end position="14"/>
    </location>
</feature>
<feature type="compositionally biased region" description="Basic and acidic residues" evidence="12">
    <location>
        <begin position="95"/>
        <end position="114"/>
    </location>
</feature>
<dbReference type="AlphaFoldDB" id="A0A3B5M0L0"/>
<dbReference type="GO" id="GO:0008270">
    <property type="term" value="F:zinc ion binding"/>
    <property type="evidence" value="ECO:0007669"/>
    <property type="project" value="UniProtKB-KW"/>
</dbReference>
<dbReference type="GO" id="GO:0003677">
    <property type="term" value="F:DNA binding"/>
    <property type="evidence" value="ECO:0007669"/>
    <property type="project" value="UniProtKB-KW"/>
</dbReference>
<evidence type="ECO:0000256" key="6">
    <source>
        <dbReference type="ARBA" id="ARBA00022833"/>
    </source>
</evidence>
<dbReference type="GO" id="GO:0005634">
    <property type="term" value="C:nucleus"/>
    <property type="evidence" value="ECO:0007669"/>
    <property type="project" value="UniProtKB-SubCell"/>
</dbReference>
<feature type="compositionally biased region" description="Low complexity" evidence="12">
    <location>
        <begin position="116"/>
        <end position="127"/>
    </location>
</feature>
<feature type="domain" description="C2H2-type" evidence="13">
    <location>
        <begin position="291"/>
        <end position="318"/>
    </location>
</feature>
<evidence type="ECO:0000313" key="14">
    <source>
        <dbReference type="Ensembl" id="ENSXCOP00000013539.1"/>
    </source>
</evidence>
<dbReference type="PANTHER" id="PTHR24394:SF29">
    <property type="entry name" value="MYONEURIN"/>
    <property type="match status" value="1"/>
</dbReference>
<feature type="compositionally biased region" description="Basic and acidic residues" evidence="12">
    <location>
        <begin position="47"/>
        <end position="56"/>
    </location>
</feature>
<keyword evidence="8" id="KW-0238">DNA-binding</keyword>
<feature type="compositionally biased region" description="Acidic residues" evidence="12">
    <location>
        <begin position="77"/>
        <end position="89"/>
    </location>
</feature>
<dbReference type="Pfam" id="PF00096">
    <property type="entry name" value="zf-C2H2"/>
    <property type="match status" value="3"/>
</dbReference>
<dbReference type="GO" id="GO:0000981">
    <property type="term" value="F:DNA-binding transcription factor activity, RNA polymerase II-specific"/>
    <property type="evidence" value="ECO:0007669"/>
    <property type="project" value="TreeGrafter"/>
</dbReference>
<dbReference type="GO" id="GO:0000122">
    <property type="term" value="P:negative regulation of transcription by RNA polymerase II"/>
    <property type="evidence" value="ECO:0007669"/>
    <property type="project" value="UniProtKB-ARBA"/>
</dbReference>
<evidence type="ECO:0000256" key="3">
    <source>
        <dbReference type="ARBA" id="ARBA00022723"/>
    </source>
</evidence>
<dbReference type="InterPro" id="IPR036236">
    <property type="entry name" value="Znf_C2H2_sf"/>
</dbReference>
<keyword evidence="6" id="KW-0862">Zinc</keyword>
<dbReference type="STRING" id="32473.ENSXCOP00000013539"/>
<dbReference type="FunFam" id="3.30.160.60:FF:000624">
    <property type="entry name" value="zinc finger protein 697"/>
    <property type="match status" value="1"/>
</dbReference>
<reference evidence="14" key="2">
    <citation type="submission" date="2025-09" db="UniProtKB">
        <authorList>
            <consortium name="Ensembl"/>
        </authorList>
    </citation>
    <scope>IDENTIFICATION</scope>
</reference>
<feature type="domain" description="C2H2-type" evidence="13">
    <location>
        <begin position="263"/>
        <end position="290"/>
    </location>
</feature>
<dbReference type="Gene3D" id="3.30.160.60">
    <property type="entry name" value="Classic Zinc Finger"/>
    <property type="match status" value="6"/>
</dbReference>
<evidence type="ECO:0000256" key="10">
    <source>
        <dbReference type="ARBA" id="ARBA00023242"/>
    </source>
</evidence>
<proteinExistence type="inferred from homology"/>
<organism evidence="14 15">
    <name type="scientific">Xiphophorus couchianus</name>
    <name type="common">Monterrey platyfish</name>
    <dbReference type="NCBI Taxonomy" id="32473"/>
    <lineage>
        <taxon>Eukaryota</taxon>
        <taxon>Metazoa</taxon>
        <taxon>Chordata</taxon>
        <taxon>Craniata</taxon>
        <taxon>Vertebrata</taxon>
        <taxon>Euteleostomi</taxon>
        <taxon>Actinopterygii</taxon>
        <taxon>Neopterygii</taxon>
        <taxon>Teleostei</taxon>
        <taxon>Neoteleostei</taxon>
        <taxon>Acanthomorphata</taxon>
        <taxon>Ovalentaria</taxon>
        <taxon>Atherinomorphae</taxon>
        <taxon>Cyprinodontiformes</taxon>
        <taxon>Poeciliidae</taxon>
        <taxon>Poeciliinae</taxon>
        <taxon>Xiphophorus</taxon>
    </lineage>
</organism>
<dbReference type="FunFam" id="3.30.160.60:FF:000912">
    <property type="entry name" value="Zinc finger protein 660"/>
    <property type="match status" value="1"/>
</dbReference>
<keyword evidence="5 11" id="KW-0863">Zinc-finger</keyword>
<feature type="region of interest" description="Disordered" evidence="12">
    <location>
        <begin position="47"/>
        <end position="130"/>
    </location>
</feature>
<dbReference type="Ensembl" id="ENSXCOT00000013706.1">
    <property type="protein sequence ID" value="ENSXCOP00000013539.1"/>
    <property type="gene ID" value="ENSXCOG00000010259.1"/>
</dbReference>
<feature type="region of interest" description="Disordered" evidence="12">
    <location>
        <begin position="1"/>
        <end position="26"/>
    </location>
</feature>
<dbReference type="FunFam" id="3.30.160.60:FF:001846">
    <property type="entry name" value="ZNF121 isoform 1"/>
    <property type="match status" value="1"/>
</dbReference>
<keyword evidence="9" id="KW-0804">Transcription</keyword>
<keyword evidence="10" id="KW-0539">Nucleus</keyword>
<feature type="domain" description="C2H2-type" evidence="13">
    <location>
        <begin position="207"/>
        <end position="234"/>
    </location>
</feature>
<sequence length="361" mass="41189">MLVVKEDAPEEHSLSFDLEGPKPLMPALSEEDEESFLFSHLRRHQMKDGEFPEDRCGAAGSTRNQGCADYSNSSETEVTEDQGDNDDDVNNQSFEELKHLPDSRPKAKDRRNDWKGSPSSRGSSVSVDKTKCFTANKNTDSMRKGQVEMTFRSGHNGKTCNRNLNSERHKRTNSEPNQFCCKLCGHTFGYKRNLDSHMRIHTGEKPFSCDVCSKMFSKKNNLTSHMRIHNGEKPFSCDVCSKMFSHKHHLTLHMRIHTGEKPFGCEVCSKVLGHKHHLTLHMRIHTGEKPLSCDVCSKMFSKKNNLTSHMKIHTGEKNFSCEVCSKIHKHDLNSHMTIYSGKKYFSCDVCLKILSPDMLWC</sequence>